<feature type="domain" description="Malectin" evidence="2">
    <location>
        <begin position="496"/>
        <end position="642"/>
    </location>
</feature>
<feature type="chain" id="PRO_5011746957" evidence="1">
    <location>
        <begin position="30"/>
        <end position="653"/>
    </location>
</feature>
<keyword evidence="5" id="KW-1185">Reference proteome</keyword>
<dbReference type="InterPro" id="IPR008969">
    <property type="entry name" value="CarboxyPept-like_regulatory"/>
</dbReference>
<dbReference type="InterPro" id="IPR021720">
    <property type="entry name" value="Malectin_dom"/>
</dbReference>
<dbReference type="Gene3D" id="2.60.40.10">
    <property type="entry name" value="Immunoglobulins"/>
    <property type="match status" value="1"/>
</dbReference>
<dbReference type="STRING" id="504805.SAMN05421505_103311"/>
<organism evidence="4 5">
    <name type="scientific">Sinosporangium album</name>
    <dbReference type="NCBI Taxonomy" id="504805"/>
    <lineage>
        <taxon>Bacteria</taxon>
        <taxon>Bacillati</taxon>
        <taxon>Actinomycetota</taxon>
        <taxon>Actinomycetes</taxon>
        <taxon>Streptosporangiales</taxon>
        <taxon>Streptosporangiaceae</taxon>
        <taxon>Sinosporangium</taxon>
    </lineage>
</organism>
<gene>
    <name evidence="4" type="ORF">SAMN05421505_103311</name>
</gene>
<dbReference type="GO" id="GO:0005975">
    <property type="term" value="P:carbohydrate metabolic process"/>
    <property type="evidence" value="ECO:0007669"/>
    <property type="project" value="UniProtKB-ARBA"/>
</dbReference>
<sequence length="653" mass="69061">MTPQSLFRTTLIGLATAIALLLPQSVAMATPTLTAADRTMRADPAVTANPSTGVSGSVSGTVTSAGTPQAGAEVAAVGTTLKAVTDAAGRYRLALPHGAYDLNVTPASRCVSTQSAPVTVNGDLTKDFNLPPRTDGFGHVCTVGADPYIAGTHKIGPSGDWGSQGVALPFTFPMYGAQYKHGSIGSTGYMQFHSGYGQHIAMVYPYQDSLVVDDQAGVYTATLGTAPRRTFVVEWRNVTFRNDSTLRVSVSAALGEDGSIRFFYKDLDNPREFGSNARIGILNFTDGVSFWYSDNSPALSNGQSLTFTASGHGLVGGVVTDANDGKPVIGATVKIGADTSFLTDEEGRFYGQAPVGDHKAEVSRLHYGTFLQDVSITAGALTSFDTALITGRLSAESDEVTLIMPVNAVRSGSVELTNLGSATTYTVFNDAETWLTATPASGEVAAGASTTLKVSASSAGLRPGAVLTGTLLVYSNSGRDPYIKVTVRAVVPRHQIALDVGSTKDVVDELGDRWSKDGKYTAGGHGYIGGSRVGTTTRAIKGTSEQELFKSARESMLEYRFDNVLYGTYTVELGFADLRSSRPGQRVFDVIVEDELAVPALDLAFEAGTHTAVTKRYTVKVVDGRLNVRFAKRFGNTVVNTIRVFERPDKPLP</sequence>
<dbReference type="RefSeq" id="WP_176955278.1">
    <property type="nucleotide sequence ID" value="NZ_FNCN01000003.1"/>
</dbReference>
<dbReference type="Pfam" id="PF11721">
    <property type="entry name" value="Malectin"/>
    <property type="match status" value="1"/>
</dbReference>
<feature type="domain" description="BACON" evidence="3">
    <location>
        <begin position="395"/>
        <end position="468"/>
    </location>
</feature>
<dbReference type="Proteomes" id="UP000198923">
    <property type="component" value="Unassembled WGS sequence"/>
</dbReference>
<dbReference type="SUPFAM" id="SSF49464">
    <property type="entry name" value="Carboxypeptidase regulatory domain-like"/>
    <property type="match status" value="2"/>
</dbReference>
<dbReference type="EMBL" id="FNCN01000003">
    <property type="protein sequence ID" value="SDG35672.1"/>
    <property type="molecule type" value="Genomic_DNA"/>
</dbReference>
<dbReference type="InterPro" id="IPR008979">
    <property type="entry name" value="Galactose-bd-like_sf"/>
</dbReference>
<dbReference type="GO" id="GO:0004180">
    <property type="term" value="F:carboxypeptidase activity"/>
    <property type="evidence" value="ECO:0007669"/>
    <property type="project" value="UniProtKB-KW"/>
</dbReference>
<feature type="signal peptide" evidence="1">
    <location>
        <begin position="1"/>
        <end position="29"/>
    </location>
</feature>
<evidence type="ECO:0000259" key="2">
    <source>
        <dbReference type="Pfam" id="PF11721"/>
    </source>
</evidence>
<protein>
    <submittedName>
        <fullName evidence="4">Carboxypeptidase regulatory-like domain-containing protein</fullName>
    </submittedName>
</protein>
<dbReference type="InterPro" id="IPR013783">
    <property type="entry name" value="Ig-like_fold"/>
</dbReference>
<proteinExistence type="predicted"/>
<dbReference type="SUPFAM" id="SSF49785">
    <property type="entry name" value="Galactose-binding domain-like"/>
    <property type="match status" value="1"/>
</dbReference>
<dbReference type="Gene3D" id="2.60.120.430">
    <property type="entry name" value="Galactose-binding lectin"/>
    <property type="match status" value="1"/>
</dbReference>
<evidence type="ECO:0000313" key="5">
    <source>
        <dbReference type="Proteomes" id="UP000198923"/>
    </source>
</evidence>
<dbReference type="InterPro" id="IPR024361">
    <property type="entry name" value="BACON"/>
</dbReference>
<evidence type="ECO:0000259" key="3">
    <source>
        <dbReference type="Pfam" id="PF19190"/>
    </source>
</evidence>
<dbReference type="Pfam" id="PF13620">
    <property type="entry name" value="CarboxypepD_reg"/>
    <property type="match status" value="2"/>
</dbReference>
<reference evidence="4 5" key="1">
    <citation type="submission" date="2016-10" db="EMBL/GenBank/DDBJ databases">
        <authorList>
            <person name="de Groot N.N."/>
        </authorList>
    </citation>
    <scope>NUCLEOTIDE SEQUENCE [LARGE SCALE GENOMIC DNA]</scope>
    <source>
        <strain evidence="4 5">CPCC 201354</strain>
    </source>
</reference>
<name>A0A1G7TKP0_9ACTN</name>
<evidence type="ECO:0000313" key="4">
    <source>
        <dbReference type="EMBL" id="SDG35672.1"/>
    </source>
</evidence>
<keyword evidence="4" id="KW-0378">Hydrolase</keyword>
<accession>A0A1G7TKP0</accession>
<dbReference type="Pfam" id="PF19190">
    <property type="entry name" value="BACON_2"/>
    <property type="match status" value="1"/>
</dbReference>
<keyword evidence="4" id="KW-0645">Protease</keyword>
<dbReference type="Gene3D" id="2.60.40.1120">
    <property type="entry name" value="Carboxypeptidase-like, regulatory domain"/>
    <property type="match status" value="2"/>
</dbReference>
<evidence type="ECO:0000256" key="1">
    <source>
        <dbReference type="SAM" id="SignalP"/>
    </source>
</evidence>
<keyword evidence="1" id="KW-0732">Signal</keyword>
<keyword evidence="4" id="KW-0121">Carboxypeptidase</keyword>
<dbReference type="AlphaFoldDB" id="A0A1G7TKP0"/>